<sequence>MSRAGNTNETKGIYVCEGTCSNVSSDDVHVTRLLFVVTVAISSISADVQISIISASNQIVFRRRLFGSQIKLEMTNQRVLSIIFRIHLFFRGQAALCCLSHTHLPASLEFLQILQQALDRLPVFSAKPVVCREDCSLRHSRSVEEFHKPPTMQMHRSSSDNHLLLSNQIRATLAHTKLKSNHAGLFSFRFSSSILLGPIHSLWFKTESSSEIELVQNLTDNYLEAVVREKKENEKRSSWVERLVELRIQWMDRQKKEVADGYGDREGDDDSSEGVCEVDSDEEEEVRASLDSELFLKLLARVSWSDTKRFSQLAFLCNMAYAIPEIKDGDLRRYYGLRFKTSSLEKKAEAVALKTKLDMDPKHIPAAHAKNCEMTSTNQDRKQHQLIQPSVAYEIAVSAASHIQHRVKGGNSDLCGRAYRWEEEELESRSQACKSEMAAYMAASTMTAVVAAREKEKQEAAKDLQSLHSSPCEWFICDDPGTHTRTFVIQGSESLASWQANLFFEPTKFEGTEVLVHRGIYEAAKGIYQQFLPEIHEHLNACGDEAKLQFTGHSLGGSLSLLVHLMLVARGVVTPSTLLPVVTFGSPFVFCGGQKILNELGLDESQVHCVIMHRDIVPRAFTCNYPNHVVQVLKRLNGSFRSHPCLNKHKLLYSPLGQIFILQPEENSSPSHPLLPPGSALYAMEKTRSNSAESALRKFLNTPHPLETLSDPTAYGSEGTILRDHESINYLKAVNGVLRQYTKMVVRKVRKERHLMWPLLTTPTRKEILTRV</sequence>
<dbReference type="CDD" id="cd00519">
    <property type="entry name" value="Lipase_3"/>
    <property type="match status" value="1"/>
</dbReference>
<protein>
    <recommendedName>
        <fullName evidence="3">Fungal lipase-type domain-containing protein</fullName>
    </recommendedName>
</protein>
<reference evidence="4" key="1">
    <citation type="submission" date="2023-05" db="EMBL/GenBank/DDBJ databases">
        <title>Nepenthes gracilis genome sequencing.</title>
        <authorList>
            <person name="Fukushima K."/>
        </authorList>
    </citation>
    <scope>NUCLEOTIDE SEQUENCE</scope>
    <source>
        <strain evidence="4">SING2019-196</strain>
    </source>
</reference>
<dbReference type="GO" id="GO:0008970">
    <property type="term" value="F:phospholipase A1 activity"/>
    <property type="evidence" value="ECO:0007669"/>
    <property type="project" value="InterPro"/>
</dbReference>
<gene>
    <name evidence="4" type="ORF">Nepgr_002267</name>
</gene>
<dbReference type="SUPFAM" id="SSF53474">
    <property type="entry name" value="alpha/beta-Hydrolases"/>
    <property type="match status" value="1"/>
</dbReference>
<organism evidence="4 5">
    <name type="scientific">Nepenthes gracilis</name>
    <name type="common">Slender pitcher plant</name>
    <dbReference type="NCBI Taxonomy" id="150966"/>
    <lineage>
        <taxon>Eukaryota</taxon>
        <taxon>Viridiplantae</taxon>
        <taxon>Streptophyta</taxon>
        <taxon>Embryophyta</taxon>
        <taxon>Tracheophyta</taxon>
        <taxon>Spermatophyta</taxon>
        <taxon>Magnoliopsida</taxon>
        <taxon>eudicotyledons</taxon>
        <taxon>Gunneridae</taxon>
        <taxon>Pentapetalae</taxon>
        <taxon>Caryophyllales</taxon>
        <taxon>Nepenthaceae</taxon>
        <taxon>Nepenthes</taxon>
    </lineage>
</organism>
<dbReference type="Gene3D" id="3.40.50.1820">
    <property type="entry name" value="alpha/beta hydrolase"/>
    <property type="match status" value="1"/>
</dbReference>
<dbReference type="InterPro" id="IPR029058">
    <property type="entry name" value="AB_hydrolase_fold"/>
</dbReference>
<proteinExistence type="predicted"/>
<dbReference type="InterPro" id="IPR043367">
    <property type="entry name" value="PLIP1/2/3"/>
</dbReference>
<keyword evidence="5" id="KW-1185">Reference proteome</keyword>
<name>A0AAD3P8K7_NEPGR</name>
<dbReference type="PANTHER" id="PTHR46483">
    <property type="entry name" value="PHOSPHOLIPASE A1 PLIP2, CHLOROPLASTIC"/>
    <property type="match status" value="1"/>
</dbReference>
<dbReference type="EMBL" id="BSYO01000002">
    <property type="protein sequence ID" value="GMH00428.1"/>
    <property type="molecule type" value="Genomic_DNA"/>
</dbReference>
<dbReference type="InterPro" id="IPR002921">
    <property type="entry name" value="Fungal_lipase-type"/>
</dbReference>
<evidence type="ECO:0000256" key="2">
    <source>
        <dbReference type="SAM" id="MobiDB-lite"/>
    </source>
</evidence>
<dbReference type="Pfam" id="PF01764">
    <property type="entry name" value="Lipase_3"/>
    <property type="match status" value="1"/>
</dbReference>
<feature type="region of interest" description="Disordered" evidence="2">
    <location>
        <begin position="259"/>
        <end position="278"/>
    </location>
</feature>
<dbReference type="AlphaFoldDB" id="A0AAD3P8K7"/>
<comment type="caution">
    <text evidence="4">The sequence shown here is derived from an EMBL/GenBank/DDBJ whole genome shotgun (WGS) entry which is preliminary data.</text>
</comment>
<evidence type="ECO:0000313" key="5">
    <source>
        <dbReference type="Proteomes" id="UP001279734"/>
    </source>
</evidence>
<evidence type="ECO:0000256" key="1">
    <source>
        <dbReference type="ARBA" id="ARBA00022801"/>
    </source>
</evidence>
<dbReference type="Proteomes" id="UP001279734">
    <property type="component" value="Unassembled WGS sequence"/>
</dbReference>
<dbReference type="PANTHER" id="PTHR46483:SF1">
    <property type="entry name" value="PHOSPHOLIPASE A1 PLIP1, CHLOROPLASTIC"/>
    <property type="match status" value="1"/>
</dbReference>
<feature type="compositionally biased region" description="Acidic residues" evidence="2">
    <location>
        <begin position="266"/>
        <end position="278"/>
    </location>
</feature>
<keyword evidence="1" id="KW-0378">Hydrolase</keyword>
<feature type="domain" description="Fungal lipase-type" evidence="3">
    <location>
        <begin position="487"/>
        <end position="624"/>
    </location>
</feature>
<accession>A0AAD3P8K7</accession>
<evidence type="ECO:0000259" key="3">
    <source>
        <dbReference type="Pfam" id="PF01764"/>
    </source>
</evidence>
<evidence type="ECO:0000313" key="4">
    <source>
        <dbReference type="EMBL" id="GMH00428.1"/>
    </source>
</evidence>
<dbReference type="GO" id="GO:0006629">
    <property type="term" value="P:lipid metabolic process"/>
    <property type="evidence" value="ECO:0007669"/>
    <property type="project" value="InterPro"/>
</dbReference>